<dbReference type="RefSeq" id="WP_345120690.1">
    <property type="nucleotide sequence ID" value="NZ_BAABAT010000001.1"/>
</dbReference>
<evidence type="ECO:0000313" key="1">
    <source>
        <dbReference type="EMBL" id="GAA4243981.1"/>
    </source>
</evidence>
<accession>A0ABP8CVS0</accession>
<evidence type="ECO:0000313" key="2">
    <source>
        <dbReference type="Proteomes" id="UP001500620"/>
    </source>
</evidence>
<dbReference type="Pfam" id="PF18944">
    <property type="entry name" value="DUF5691"/>
    <property type="match status" value="1"/>
</dbReference>
<reference evidence="2" key="1">
    <citation type="journal article" date="2019" name="Int. J. Syst. Evol. Microbiol.">
        <title>The Global Catalogue of Microorganisms (GCM) 10K type strain sequencing project: providing services to taxonomists for standard genome sequencing and annotation.</title>
        <authorList>
            <consortium name="The Broad Institute Genomics Platform"/>
            <consortium name="The Broad Institute Genome Sequencing Center for Infectious Disease"/>
            <person name="Wu L."/>
            <person name="Ma J."/>
        </authorList>
    </citation>
    <scope>NUCLEOTIDE SEQUENCE [LARGE SCALE GENOMIC DNA]</scope>
    <source>
        <strain evidence="2">JCM 17441</strain>
    </source>
</reference>
<dbReference type="InterPro" id="IPR043746">
    <property type="entry name" value="DUF5691"/>
</dbReference>
<comment type="caution">
    <text evidence="1">The sequence shown here is derived from an EMBL/GenBank/DDBJ whole genome shotgun (WGS) entry which is preliminary data.</text>
</comment>
<organism evidence="1 2">
    <name type="scientific">Dactylosporangium darangshiense</name>
    <dbReference type="NCBI Taxonomy" id="579108"/>
    <lineage>
        <taxon>Bacteria</taxon>
        <taxon>Bacillati</taxon>
        <taxon>Actinomycetota</taxon>
        <taxon>Actinomycetes</taxon>
        <taxon>Micromonosporales</taxon>
        <taxon>Micromonosporaceae</taxon>
        <taxon>Dactylosporangium</taxon>
    </lineage>
</organism>
<keyword evidence="2" id="KW-1185">Reference proteome</keyword>
<dbReference type="Proteomes" id="UP001500620">
    <property type="component" value="Unassembled WGS sequence"/>
</dbReference>
<gene>
    <name evidence="1" type="ORF">GCM10022255_005210</name>
</gene>
<protein>
    <submittedName>
        <fullName evidence="1">DUF5691 domain-containing protein</fullName>
    </submittedName>
</protein>
<name>A0ABP8CVS0_9ACTN</name>
<dbReference type="EMBL" id="BAABAT010000001">
    <property type="protein sequence ID" value="GAA4243981.1"/>
    <property type="molecule type" value="Genomic_DNA"/>
</dbReference>
<proteinExistence type="predicted"/>
<sequence length="531" mass="56229">MDQSRLAGAHGASTRQSGVAGLPDWGDVLATALVGTQRRTLPAGVGAPGEDPAEALLDVAGALTLYRRAGFKARTGLVVPDPAPDDSDIPLVSWSAAARAADLLAVDAAGYGTSNAVPVRDADGRLELLAEWLGAIRHRRVPGELLPALLEIGRRHRALRGLIAAAGGPRAVWLAGQRADWGYLGAAAVEAPADDRQGWELGSIGRRVGILTAVRRGGTDGEQRGREMLQAVWASETPEDRAALLGALGTGLSAADEPLLEAALDDRRKEVRVAALDLLALLPDSAYARRMIERATTCVRVVDGRIRLAPPIACDKGMRRDGIVPRPPAGVGERAWWLEELLTRTPLRVWGEPEEFLSLPVTDEWAAVLRRGLARAAAGQREPGWATELTGRLTEEVAAGGRPDDRLLLEALYDALPSDALAAIAVEVLRRGLVGAAAVGVEHVLELCPRPWPPALVEAVFAALDDVGGRRSAGWRLAGLCELAALRLPAETAARATALAGGLHSDDPMSSIVGRFADTLRFRHDMLEELA</sequence>